<dbReference type="AlphaFoldDB" id="A0A5B7F538"/>
<name>A0A5B7F538_PORTR</name>
<sequence length="87" mass="9720">MNAKTHRMTALLTINSFLSWHITFPAKVYILHSCSMLPFHLLGAQRGAWRSQHCTPTPVTGSRRIRGCRKTECMQGGARESPAVLTP</sequence>
<comment type="caution">
    <text evidence="1">The sequence shown here is derived from an EMBL/GenBank/DDBJ whole genome shotgun (WGS) entry which is preliminary data.</text>
</comment>
<keyword evidence="2" id="KW-1185">Reference proteome</keyword>
<protein>
    <submittedName>
        <fullName evidence="1">Uncharacterized protein</fullName>
    </submittedName>
</protein>
<dbReference type="EMBL" id="VSRR010004638">
    <property type="protein sequence ID" value="MPC40268.1"/>
    <property type="molecule type" value="Genomic_DNA"/>
</dbReference>
<accession>A0A5B7F538</accession>
<evidence type="ECO:0000313" key="2">
    <source>
        <dbReference type="Proteomes" id="UP000324222"/>
    </source>
</evidence>
<dbReference type="Proteomes" id="UP000324222">
    <property type="component" value="Unassembled WGS sequence"/>
</dbReference>
<organism evidence="1 2">
    <name type="scientific">Portunus trituberculatus</name>
    <name type="common">Swimming crab</name>
    <name type="synonym">Neptunus trituberculatus</name>
    <dbReference type="NCBI Taxonomy" id="210409"/>
    <lineage>
        <taxon>Eukaryota</taxon>
        <taxon>Metazoa</taxon>
        <taxon>Ecdysozoa</taxon>
        <taxon>Arthropoda</taxon>
        <taxon>Crustacea</taxon>
        <taxon>Multicrustacea</taxon>
        <taxon>Malacostraca</taxon>
        <taxon>Eumalacostraca</taxon>
        <taxon>Eucarida</taxon>
        <taxon>Decapoda</taxon>
        <taxon>Pleocyemata</taxon>
        <taxon>Brachyura</taxon>
        <taxon>Eubrachyura</taxon>
        <taxon>Portunoidea</taxon>
        <taxon>Portunidae</taxon>
        <taxon>Portuninae</taxon>
        <taxon>Portunus</taxon>
    </lineage>
</organism>
<reference evidence="1 2" key="1">
    <citation type="submission" date="2019-05" db="EMBL/GenBank/DDBJ databases">
        <title>Another draft genome of Portunus trituberculatus and its Hox gene families provides insights of decapod evolution.</title>
        <authorList>
            <person name="Jeong J.-H."/>
            <person name="Song I."/>
            <person name="Kim S."/>
            <person name="Choi T."/>
            <person name="Kim D."/>
            <person name="Ryu S."/>
            <person name="Kim W."/>
        </authorList>
    </citation>
    <scope>NUCLEOTIDE SEQUENCE [LARGE SCALE GENOMIC DNA]</scope>
    <source>
        <tissue evidence="1">Muscle</tissue>
    </source>
</reference>
<evidence type="ECO:0000313" key="1">
    <source>
        <dbReference type="EMBL" id="MPC40268.1"/>
    </source>
</evidence>
<gene>
    <name evidence="1" type="ORF">E2C01_033824</name>
</gene>
<proteinExistence type="predicted"/>